<sequence>MSGYHRSDDAQAYRRNASFVYSSEYTAPVLRLLDARPGERILDLGCGSGELTLQLAQLVGPSGTIVGVDASGDMIDKATALHQQSGSSDDLAPVTFRVHDAHDPFQEEGQFDKVFSNAALHWMKRSPRQVLLNVHSSLKPGGRFAAELGGFMNCIGVRSHLHSALRKRNLDPALLDPWIFPSPEQYTFWLQDAGFTVDSCELVPRLTPLPKESGLKGWLSTFAGPFLNAIDSERVREEVVDEVEEALRPDAFDEQSGTWYVMYVRLRVRAHKA</sequence>
<dbReference type="OrthoDB" id="10017101at2759"/>
<comment type="caution">
    <text evidence="2">The sequence shown here is derived from an EMBL/GenBank/DDBJ whole genome shotgun (WGS) entry which is preliminary data.</text>
</comment>
<evidence type="ECO:0000313" key="3">
    <source>
        <dbReference type="Proteomes" id="UP000306050"/>
    </source>
</evidence>
<dbReference type="SUPFAM" id="SSF53335">
    <property type="entry name" value="S-adenosyl-L-methionine-dependent methyltransferases"/>
    <property type="match status" value="1"/>
</dbReference>
<dbReference type="PANTHER" id="PTHR43861:SF1">
    <property type="entry name" value="TRANS-ACONITATE 2-METHYLTRANSFERASE"/>
    <property type="match status" value="1"/>
</dbReference>
<dbReference type="InterPro" id="IPR029063">
    <property type="entry name" value="SAM-dependent_MTases_sf"/>
</dbReference>
<feature type="domain" description="Methyltransferase" evidence="1">
    <location>
        <begin position="37"/>
        <end position="147"/>
    </location>
</feature>
<gene>
    <name evidence="2" type="ORF">EX895_004980</name>
</gene>
<reference evidence="2 3" key="1">
    <citation type="submission" date="2019-05" db="EMBL/GenBank/DDBJ databases">
        <title>Sporisorium graminicola CBS 10092 draft sequencing and annotation.</title>
        <authorList>
            <person name="Solano-Gonzalez S."/>
            <person name="Caddick M.X."/>
            <person name="Darby A."/>
        </authorList>
    </citation>
    <scope>NUCLEOTIDE SEQUENCE [LARGE SCALE GENOMIC DNA]</scope>
    <source>
        <strain evidence="2 3">CBS 10092</strain>
    </source>
</reference>
<name>A0A4U7KNU5_9BASI</name>
<accession>A0A4U7KNU5</accession>
<dbReference type="Proteomes" id="UP000306050">
    <property type="component" value="Chromosome SGRAM_5"/>
</dbReference>
<dbReference type="EMBL" id="SRRM01000018">
    <property type="protein sequence ID" value="TKY86155.1"/>
    <property type="molecule type" value="Genomic_DNA"/>
</dbReference>
<dbReference type="PANTHER" id="PTHR43861">
    <property type="entry name" value="TRANS-ACONITATE 2-METHYLTRANSFERASE-RELATED"/>
    <property type="match status" value="1"/>
</dbReference>
<organism evidence="2 3">
    <name type="scientific">Sporisorium graminicola</name>
    <dbReference type="NCBI Taxonomy" id="280036"/>
    <lineage>
        <taxon>Eukaryota</taxon>
        <taxon>Fungi</taxon>
        <taxon>Dikarya</taxon>
        <taxon>Basidiomycota</taxon>
        <taxon>Ustilaginomycotina</taxon>
        <taxon>Ustilaginomycetes</taxon>
        <taxon>Ustilaginales</taxon>
        <taxon>Ustilaginaceae</taxon>
        <taxon>Sporisorium</taxon>
    </lineage>
</organism>
<keyword evidence="3" id="KW-1185">Reference proteome</keyword>
<dbReference type="Pfam" id="PF13847">
    <property type="entry name" value="Methyltransf_31"/>
    <property type="match status" value="1"/>
</dbReference>
<dbReference type="InterPro" id="IPR025714">
    <property type="entry name" value="Methyltranfer_dom"/>
</dbReference>
<evidence type="ECO:0000259" key="1">
    <source>
        <dbReference type="Pfam" id="PF13847"/>
    </source>
</evidence>
<dbReference type="KEGG" id="sgra:EX895_004980"/>
<dbReference type="Gene3D" id="3.40.50.150">
    <property type="entry name" value="Vaccinia Virus protein VP39"/>
    <property type="match status" value="1"/>
</dbReference>
<dbReference type="CDD" id="cd02440">
    <property type="entry name" value="AdoMet_MTases"/>
    <property type="match status" value="1"/>
</dbReference>
<dbReference type="GeneID" id="40727875"/>
<evidence type="ECO:0000313" key="2">
    <source>
        <dbReference type="EMBL" id="TKY86155.1"/>
    </source>
</evidence>
<dbReference type="AlphaFoldDB" id="A0A4U7KNU5"/>
<protein>
    <recommendedName>
        <fullName evidence="1">Methyltransferase domain-containing protein</fullName>
    </recommendedName>
</protein>
<proteinExistence type="predicted"/>
<dbReference type="RefSeq" id="XP_029738140.1">
    <property type="nucleotide sequence ID" value="XM_029885574.1"/>
</dbReference>